<dbReference type="Proteomes" id="UP000242949">
    <property type="component" value="Unassembled WGS sequence"/>
</dbReference>
<proteinExistence type="predicted"/>
<dbReference type="GO" id="GO:0005975">
    <property type="term" value="P:carbohydrate metabolic process"/>
    <property type="evidence" value="ECO:0007669"/>
    <property type="project" value="InterPro"/>
</dbReference>
<name>A0A1G6IH33_9BACI</name>
<dbReference type="PROSITE" id="PS51677">
    <property type="entry name" value="NODB"/>
    <property type="match status" value="1"/>
</dbReference>
<dbReference type="PANTHER" id="PTHR10587:SF78">
    <property type="entry name" value="PEPTIDOGLYCAN-N-ACETYLMURAMIC ACID DEACETYLASE PDAA"/>
    <property type="match status" value="1"/>
</dbReference>
<protein>
    <submittedName>
        <fullName evidence="2">Peptidoglycan-N-acetylmuramic acid deacetylase</fullName>
    </submittedName>
</protein>
<accession>A0A1G6IH33</accession>
<organism evidence="2 3">
    <name type="scientific">Pelagirhabdus alkalitolerans</name>
    <dbReference type="NCBI Taxonomy" id="1612202"/>
    <lineage>
        <taxon>Bacteria</taxon>
        <taxon>Bacillati</taxon>
        <taxon>Bacillota</taxon>
        <taxon>Bacilli</taxon>
        <taxon>Bacillales</taxon>
        <taxon>Bacillaceae</taxon>
        <taxon>Pelagirhabdus</taxon>
    </lineage>
</organism>
<dbReference type="SUPFAM" id="SSF88713">
    <property type="entry name" value="Glycoside hydrolase/deacetylase"/>
    <property type="match status" value="1"/>
</dbReference>
<dbReference type="InterPro" id="IPR011330">
    <property type="entry name" value="Glyco_hydro/deAcase_b/a-brl"/>
</dbReference>
<dbReference type="OrthoDB" id="9812065at2"/>
<gene>
    <name evidence="2" type="ORF">SAMN05421734_10432</name>
</gene>
<dbReference type="InterPro" id="IPR002509">
    <property type="entry name" value="NODB_dom"/>
</dbReference>
<dbReference type="AlphaFoldDB" id="A0A1G6IH33"/>
<reference evidence="3" key="1">
    <citation type="submission" date="2016-09" db="EMBL/GenBank/DDBJ databases">
        <authorList>
            <person name="Varghese N."/>
            <person name="Submissions S."/>
        </authorList>
    </citation>
    <scope>NUCLEOTIDE SEQUENCE [LARGE SCALE GENOMIC DNA]</scope>
    <source>
        <strain evidence="3">S5</strain>
    </source>
</reference>
<dbReference type="PANTHER" id="PTHR10587">
    <property type="entry name" value="GLYCOSYL TRANSFERASE-RELATED"/>
    <property type="match status" value="1"/>
</dbReference>
<dbReference type="STRING" id="1612202.SAMN05421734_10432"/>
<feature type="domain" description="NodB homology" evidence="1">
    <location>
        <begin position="61"/>
        <end position="242"/>
    </location>
</feature>
<evidence type="ECO:0000313" key="3">
    <source>
        <dbReference type="Proteomes" id="UP000242949"/>
    </source>
</evidence>
<evidence type="ECO:0000313" key="2">
    <source>
        <dbReference type="EMBL" id="SDC05774.1"/>
    </source>
</evidence>
<dbReference type="NCBIfam" id="TIGR02884">
    <property type="entry name" value="spore_pdaA"/>
    <property type="match status" value="1"/>
</dbReference>
<dbReference type="EMBL" id="FMYI01000004">
    <property type="protein sequence ID" value="SDC05774.1"/>
    <property type="molecule type" value="Genomic_DNA"/>
</dbReference>
<dbReference type="InterPro" id="IPR050248">
    <property type="entry name" value="Polysacc_deacetylase_ArnD"/>
</dbReference>
<dbReference type="InterPro" id="IPR014235">
    <property type="entry name" value="Spore_PdaA"/>
</dbReference>
<sequence length="259" mass="29702">MRKIIFSLISLSCIIVAFSPSFSAYGWGYKRTNDHQVPEIGMYQDLLDQYGGYYHDDSGEKTLYLTFDNGFEAGYTDGILDILDENEVPATFFVTGHYVKSAPELIQRMVSDGHLIGNHSYTHADFTALTQSGFKEDLLLFERALQSVTNYDRTQYIRPPKGIFNAQTLEWANELGYIHMFWSLAFVDWHEDNVSGWESAYNQVMDQLHPGAIILLHTVSEDNADMLEHFIKDCIDQGYTFKSLDDLVFRDQVMDPLVD</sequence>
<dbReference type="Gene3D" id="3.20.20.370">
    <property type="entry name" value="Glycoside hydrolase/deacetylase"/>
    <property type="match status" value="1"/>
</dbReference>
<keyword evidence="3" id="KW-1185">Reference proteome</keyword>
<evidence type="ECO:0000259" key="1">
    <source>
        <dbReference type="PROSITE" id="PS51677"/>
    </source>
</evidence>
<dbReference type="Pfam" id="PF01522">
    <property type="entry name" value="Polysacc_deac_1"/>
    <property type="match status" value="1"/>
</dbReference>
<dbReference type="CDD" id="cd10948">
    <property type="entry name" value="CE4_BsPdaA_like"/>
    <property type="match status" value="1"/>
</dbReference>
<dbReference type="GO" id="GO:0016810">
    <property type="term" value="F:hydrolase activity, acting on carbon-nitrogen (but not peptide) bonds"/>
    <property type="evidence" value="ECO:0007669"/>
    <property type="project" value="InterPro"/>
</dbReference>
<dbReference type="GO" id="GO:0016020">
    <property type="term" value="C:membrane"/>
    <property type="evidence" value="ECO:0007669"/>
    <property type="project" value="TreeGrafter"/>
</dbReference>